<evidence type="ECO:0000313" key="3">
    <source>
        <dbReference type="Proteomes" id="UP001254813"/>
    </source>
</evidence>
<proteinExistence type="predicted"/>
<keyword evidence="3" id="KW-1185">Reference proteome</keyword>
<dbReference type="EMBL" id="JAMQOQ010000004">
    <property type="protein sequence ID" value="MDS0295501.1"/>
    <property type="molecule type" value="Genomic_DNA"/>
</dbReference>
<name>A0ABU2G3X7_9EURY</name>
<evidence type="ECO:0000256" key="1">
    <source>
        <dbReference type="SAM" id="MobiDB-lite"/>
    </source>
</evidence>
<dbReference type="Proteomes" id="UP001254813">
    <property type="component" value="Unassembled WGS sequence"/>
</dbReference>
<feature type="region of interest" description="Disordered" evidence="1">
    <location>
        <begin position="1"/>
        <end position="32"/>
    </location>
</feature>
<reference evidence="2 3" key="1">
    <citation type="submission" date="2022-06" db="EMBL/GenBank/DDBJ databases">
        <title>Halogeometricum sp. a new haloarchaeum isolate from saline soil.</title>
        <authorList>
            <person name="Strakova D."/>
            <person name="Galisteo C."/>
            <person name="Sanchez-Porro C."/>
            <person name="Ventosa A."/>
        </authorList>
    </citation>
    <scope>NUCLEOTIDE SEQUENCE [LARGE SCALE GENOMIC DNA]</scope>
    <source>
        <strain evidence="3">S3BR25-2</strain>
    </source>
</reference>
<organism evidence="2 3">
    <name type="scientific">Halogeometricum luteum</name>
    <dbReference type="NCBI Taxonomy" id="2950537"/>
    <lineage>
        <taxon>Archaea</taxon>
        <taxon>Methanobacteriati</taxon>
        <taxon>Methanobacteriota</taxon>
        <taxon>Stenosarchaea group</taxon>
        <taxon>Halobacteria</taxon>
        <taxon>Halobacteriales</taxon>
        <taxon>Haloferacaceae</taxon>
        <taxon>Halogeometricum</taxon>
    </lineage>
</organism>
<sequence length="32" mass="3311">MLSNYDPVADVGHATGTTKAFTATDEGEAPSR</sequence>
<evidence type="ECO:0000313" key="2">
    <source>
        <dbReference type="EMBL" id="MDS0295501.1"/>
    </source>
</evidence>
<accession>A0ABU2G3X7</accession>
<protein>
    <submittedName>
        <fullName evidence="2">Uncharacterized protein</fullName>
    </submittedName>
</protein>
<comment type="caution">
    <text evidence="2">The sequence shown here is derived from an EMBL/GenBank/DDBJ whole genome shotgun (WGS) entry which is preliminary data.</text>
</comment>
<gene>
    <name evidence="2" type="ORF">NDI79_15115</name>
</gene>